<gene>
    <name evidence="3" type="ORF">CDD80_561</name>
</gene>
<evidence type="ECO:0000313" key="3">
    <source>
        <dbReference type="EMBL" id="PHH67745.1"/>
    </source>
</evidence>
<keyword evidence="2" id="KW-0560">Oxidoreductase</keyword>
<evidence type="ECO:0000256" key="2">
    <source>
        <dbReference type="ARBA" id="ARBA00023002"/>
    </source>
</evidence>
<dbReference type="OrthoDB" id="419598at2759"/>
<keyword evidence="1" id="KW-0521">NADP</keyword>
<comment type="caution">
    <text evidence="3">The sequence shown here is derived from an EMBL/GenBank/DDBJ whole genome shotgun (WGS) entry which is preliminary data.</text>
</comment>
<evidence type="ECO:0000256" key="1">
    <source>
        <dbReference type="ARBA" id="ARBA00022857"/>
    </source>
</evidence>
<dbReference type="EMBL" id="NJES01001173">
    <property type="protein sequence ID" value="PHH67745.1"/>
    <property type="molecule type" value="Genomic_DNA"/>
</dbReference>
<dbReference type="GO" id="GO:0016491">
    <property type="term" value="F:oxidoreductase activity"/>
    <property type="evidence" value="ECO:0007669"/>
    <property type="project" value="UniProtKB-KW"/>
</dbReference>
<dbReference type="Proteomes" id="UP000226431">
    <property type="component" value="Unassembled WGS sequence"/>
</dbReference>
<dbReference type="AlphaFoldDB" id="A0A2C5YE11"/>
<name>A0A2C5YE11_9HYPO</name>
<protein>
    <recommendedName>
        <fullName evidence="5">NmrA-like domain-containing protein</fullName>
    </recommendedName>
</protein>
<sequence length="170" mass="19068">MERFHPYGLAYLNIGQGAAIARPGDYLVDINRATAEFADRDARGRTVRVCLSSVYDVVRFLVAAIDLGPDRWPIEFTMYGDRMSLNELVDTCIHFSRQTRSVAELQAYAAHYSRAGDSSRAAYYHRLLATANGRYDFSHATLNDAIARSDLGEVQPLTLAQWLYSMLPSP</sequence>
<evidence type="ECO:0000313" key="4">
    <source>
        <dbReference type="Proteomes" id="UP000226431"/>
    </source>
</evidence>
<accession>A0A2C5YE11</accession>
<dbReference type="PANTHER" id="PTHR47706">
    <property type="entry name" value="NMRA-LIKE FAMILY PROTEIN"/>
    <property type="match status" value="1"/>
</dbReference>
<organism evidence="3 4">
    <name type="scientific">Ophiocordyceps camponoti-rufipedis</name>
    <dbReference type="NCBI Taxonomy" id="2004952"/>
    <lineage>
        <taxon>Eukaryota</taxon>
        <taxon>Fungi</taxon>
        <taxon>Dikarya</taxon>
        <taxon>Ascomycota</taxon>
        <taxon>Pezizomycotina</taxon>
        <taxon>Sordariomycetes</taxon>
        <taxon>Hypocreomycetidae</taxon>
        <taxon>Hypocreales</taxon>
        <taxon>Ophiocordycipitaceae</taxon>
        <taxon>Ophiocordyceps</taxon>
    </lineage>
</organism>
<dbReference type="PANTHER" id="PTHR47706:SF5">
    <property type="entry name" value="ISOFLAVONE REDUCTASE"/>
    <property type="match status" value="1"/>
</dbReference>
<evidence type="ECO:0008006" key="5">
    <source>
        <dbReference type="Google" id="ProtNLM"/>
    </source>
</evidence>
<dbReference type="InterPro" id="IPR051609">
    <property type="entry name" value="NmrA/Isoflavone_reductase-like"/>
</dbReference>
<proteinExistence type="predicted"/>
<reference evidence="3 4" key="1">
    <citation type="submission" date="2017-06" db="EMBL/GenBank/DDBJ databases">
        <title>Ant-infecting Ophiocordyceps genomes reveal a high diversity of potential behavioral manipulation genes and a possible major role for enterotoxins.</title>
        <authorList>
            <person name="De Bekker C."/>
            <person name="Evans H.C."/>
            <person name="Brachmann A."/>
            <person name="Hughes D.P."/>
        </authorList>
    </citation>
    <scope>NUCLEOTIDE SEQUENCE [LARGE SCALE GENOMIC DNA]</scope>
    <source>
        <strain evidence="3 4">Map16</strain>
    </source>
</reference>
<keyword evidence="4" id="KW-1185">Reference proteome</keyword>